<organism evidence="2 3">
    <name type="scientific">Zoogloea oryzae</name>
    <dbReference type="NCBI Taxonomy" id="310767"/>
    <lineage>
        <taxon>Bacteria</taxon>
        <taxon>Pseudomonadati</taxon>
        <taxon>Pseudomonadota</taxon>
        <taxon>Betaproteobacteria</taxon>
        <taxon>Rhodocyclales</taxon>
        <taxon>Zoogloeaceae</taxon>
        <taxon>Zoogloea</taxon>
    </lineage>
</organism>
<comment type="caution">
    <text evidence="2">The sequence shown here is derived from an EMBL/GenBank/DDBJ whole genome shotgun (WGS) entry which is preliminary data.</text>
</comment>
<sequence length="191" mass="20053">MAKKPEVVSTTYHRLLDSRAATLSGSSAIQYALLADPDHAQVFLLITAAEGGGNFNREVVGFDDLEAAVDAAPAGKPFGSKQLKGAYQGRSNNNAPYACAALIAQGLLAKAPDVKFGLVKAGDWDAWRLQMMALPGELFVFPPAPVEAPTPATATSVEPKGKKKDKRGGNRFIPLAETADTSEEVSDANPA</sequence>
<feature type="compositionally biased region" description="Low complexity" evidence="1">
    <location>
        <begin position="149"/>
        <end position="158"/>
    </location>
</feature>
<reference evidence="3" key="1">
    <citation type="journal article" date="2019" name="Int. J. Syst. Evol. Microbiol.">
        <title>The Global Catalogue of Microorganisms (GCM) 10K type strain sequencing project: providing services to taxonomists for standard genome sequencing and annotation.</title>
        <authorList>
            <consortium name="The Broad Institute Genomics Platform"/>
            <consortium name="The Broad Institute Genome Sequencing Center for Infectious Disease"/>
            <person name="Wu L."/>
            <person name="Ma J."/>
        </authorList>
    </citation>
    <scope>NUCLEOTIDE SEQUENCE [LARGE SCALE GENOMIC DNA]</scope>
    <source>
        <strain evidence="3">NBRC 102407</strain>
    </source>
</reference>
<dbReference type="EMBL" id="BSPX01000009">
    <property type="protein sequence ID" value="GLT21501.1"/>
    <property type="molecule type" value="Genomic_DNA"/>
</dbReference>
<evidence type="ECO:0000256" key="1">
    <source>
        <dbReference type="SAM" id="MobiDB-lite"/>
    </source>
</evidence>
<keyword evidence="3" id="KW-1185">Reference proteome</keyword>
<feature type="region of interest" description="Disordered" evidence="1">
    <location>
        <begin position="148"/>
        <end position="191"/>
    </location>
</feature>
<accession>A0ABQ6F8D2</accession>
<evidence type="ECO:0000313" key="2">
    <source>
        <dbReference type="EMBL" id="GLT21501.1"/>
    </source>
</evidence>
<feature type="compositionally biased region" description="Acidic residues" evidence="1">
    <location>
        <begin position="180"/>
        <end position="191"/>
    </location>
</feature>
<dbReference type="RefSeq" id="WP_284186941.1">
    <property type="nucleotide sequence ID" value="NZ_BSPX01000009.1"/>
</dbReference>
<proteinExistence type="predicted"/>
<gene>
    <name evidence="2" type="ORF">GCM10007933_09530</name>
</gene>
<dbReference type="Proteomes" id="UP001157167">
    <property type="component" value="Unassembled WGS sequence"/>
</dbReference>
<name>A0ABQ6F8D2_9RHOO</name>
<protein>
    <submittedName>
        <fullName evidence="2">Uncharacterized protein</fullName>
    </submittedName>
</protein>
<evidence type="ECO:0000313" key="3">
    <source>
        <dbReference type="Proteomes" id="UP001157167"/>
    </source>
</evidence>